<feature type="region of interest" description="Disordered" evidence="1">
    <location>
        <begin position="285"/>
        <end position="318"/>
    </location>
</feature>
<protein>
    <recommendedName>
        <fullName evidence="5">Type VII secretion integral membrane protein EccD</fullName>
    </recommendedName>
</protein>
<reference evidence="4" key="1">
    <citation type="journal article" date="2019" name="Int. J. Syst. Evol. Microbiol.">
        <title>The Global Catalogue of Microorganisms (GCM) 10K type strain sequencing project: providing services to taxonomists for standard genome sequencing and annotation.</title>
        <authorList>
            <consortium name="The Broad Institute Genomics Platform"/>
            <consortium name="The Broad Institute Genome Sequencing Center for Infectious Disease"/>
            <person name="Wu L."/>
            <person name="Ma J."/>
        </authorList>
    </citation>
    <scope>NUCLEOTIDE SEQUENCE [LARGE SCALE GENOMIC DNA]</scope>
    <source>
        <strain evidence="4">NBRC 106310</strain>
    </source>
</reference>
<sequence length="331" mass="33889">MNRCRAGGIVKGLEMSAKTIRLTVADAHSRHDLVVPADSTVAELLTVGGVDLRRYVSTTTSGAAIELDSEVSVAPGDGGVIWLFDRESTPAEPAGSAADATTSPAVRSRGRWTILSLLLALALGLVLCTVIAPTPMTVSVSVAVLLAGSFALLAQPVRDENVHVAYLAPALAAAAGALALSGFADAGAMMAMGMVAGATVACARHARARVHGRAASGDTAVIAVLWSVFAVVNAAGFLAEVSAAAITAVQIACAAPIFHYMRGAALEVDPEDLIDTPYVIRDAQGIRARPPPSLRPCTRSAPPASTCSPDGAPKRASSPRALSHCCRRCTH</sequence>
<gene>
    <name evidence="3" type="ORF">GCM10025863_21980</name>
</gene>
<feature type="transmembrane region" description="Helical" evidence="2">
    <location>
        <begin position="138"/>
        <end position="157"/>
    </location>
</feature>
<dbReference type="EMBL" id="AP027728">
    <property type="protein sequence ID" value="BDZ39584.1"/>
    <property type="molecule type" value="Genomic_DNA"/>
</dbReference>
<evidence type="ECO:0000256" key="2">
    <source>
        <dbReference type="SAM" id="Phobius"/>
    </source>
</evidence>
<accession>A0ABN6X4E7</accession>
<evidence type="ECO:0008006" key="5">
    <source>
        <dbReference type="Google" id="ProtNLM"/>
    </source>
</evidence>
<evidence type="ECO:0000313" key="4">
    <source>
        <dbReference type="Proteomes" id="UP001321543"/>
    </source>
</evidence>
<evidence type="ECO:0000313" key="3">
    <source>
        <dbReference type="EMBL" id="BDZ39584.1"/>
    </source>
</evidence>
<proteinExistence type="predicted"/>
<evidence type="ECO:0000256" key="1">
    <source>
        <dbReference type="SAM" id="MobiDB-lite"/>
    </source>
</evidence>
<dbReference type="RefSeq" id="WP_286299815.1">
    <property type="nucleotide sequence ID" value="NZ_AP027728.1"/>
</dbReference>
<organism evidence="3 4">
    <name type="scientific">Microbacterium suwonense</name>
    <dbReference type="NCBI Taxonomy" id="683047"/>
    <lineage>
        <taxon>Bacteria</taxon>
        <taxon>Bacillati</taxon>
        <taxon>Actinomycetota</taxon>
        <taxon>Actinomycetes</taxon>
        <taxon>Micrococcales</taxon>
        <taxon>Microbacteriaceae</taxon>
        <taxon>Microbacterium</taxon>
    </lineage>
</organism>
<feature type="transmembrane region" description="Helical" evidence="2">
    <location>
        <begin position="215"/>
        <end position="235"/>
    </location>
</feature>
<feature type="transmembrane region" description="Helical" evidence="2">
    <location>
        <begin position="164"/>
        <end position="180"/>
    </location>
</feature>
<keyword evidence="2" id="KW-0812">Transmembrane</keyword>
<keyword evidence="2" id="KW-0472">Membrane</keyword>
<dbReference type="Proteomes" id="UP001321543">
    <property type="component" value="Chromosome"/>
</dbReference>
<keyword evidence="2" id="KW-1133">Transmembrane helix</keyword>
<keyword evidence="4" id="KW-1185">Reference proteome</keyword>
<name>A0ABN6X4E7_9MICO</name>
<feature type="transmembrane region" description="Helical" evidence="2">
    <location>
        <begin position="112"/>
        <end position="132"/>
    </location>
</feature>